<keyword evidence="3" id="KW-0547">Nucleotide-binding</keyword>
<evidence type="ECO:0000256" key="1">
    <source>
        <dbReference type="ARBA" id="ARBA00005417"/>
    </source>
</evidence>
<dbReference type="EMBL" id="CP063687">
    <property type="protein sequence ID" value="QOY25534.1"/>
    <property type="molecule type" value="Genomic_DNA"/>
</dbReference>
<evidence type="ECO:0000313" key="6">
    <source>
        <dbReference type="Proteomes" id="UP000587477"/>
    </source>
</evidence>
<dbReference type="PROSITE" id="PS00211">
    <property type="entry name" value="ABC_TRANSPORTER_1"/>
    <property type="match status" value="1"/>
</dbReference>
<dbReference type="InterPro" id="IPR050763">
    <property type="entry name" value="ABC_transporter_ATP-binding"/>
</dbReference>
<dbReference type="GO" id="GO:0016887">
    <property type="term" value="F:ATP hydrolysis activity"/>
    <property type="evidence" value="ECO:0007669"/>
    <property type="project" value="InterPro"/>
</dbReference>
<dbReference type="GO" id="GO:0005524">
    <property type="term" value="F:ATP binding"/>
    <property type="evidence" value="ECO:0007669"/>
    <property type="project" value="UniProtKB-KW"/>
</dbReference>
<keyword evidence="2" id="KW-0813">Transport</keyword>
<gene>
    <name evidence="5" type="primary">drrA_1</name>
    <name evidence="5" type="ORF">BACVE_000463</name>
</gene>
<protein>
    <submittedName>
        <fullName evidence="5">Daunorubicin/doxorubicin resistance ATP-binding protein DrrA</fullName>
        <ecNumber evidence="5">3.6.3.-</ecNumber>
    </submittedName>
</protein>
<dbReference type="PROSITE" id="PS50893">
    <property type="entry name" value="ABC_TRANSPORTER_2"/>
    <property type="match status" value="1"/>
</dbReference>
<keyword evidence="5" id="KW-0378">Hydrolase</keyword>
<dbReference type="SMART" id="SM00382">
    <property type="entry name" value="AAA"/>
    <property type="match status" value="1"/>
</dbReference>
<evidence type="ECO:0000256" key="2">
    <source>
        <dbReference type="ARBA" id="ARBA00022448"/>
    </source>
</evidence>
<organism evidence="5 6">
    <name type="scientific">Bacillus velezensis</name>
    <dbReference type="NCBI Taxonomy" id="492670"/>
    <lineage>
        <taxon>Bacteria</taxon>
        <taxon>Bacillati</taxon>
        <taxon>Bacillota</taxon>
        <taxon>Bacilli</taxon>
        <taxon>Bacillales</taxon>
        <taxon>Bacillaceae</taxon>
        <taxon>Bacillus</taxon>
        <taxon>Bacillus amyloliquefaciens group</taxon>
    </lineage>
</organism>
<dbReference type="RefSeq" id="WP_017417469.1">
    <property type="nucleotide sequence ID" value="NZ_BDDG01000003.1"/>
</dbReference>
<dbReference type="Proteomes" id="UP000587477">
    <property type="component" value="Chromosome"/>
</dbReference>
<accession>A0A411A4M9</accession>
<dbReference type="SUPFAM" id="SSF52540">
    <property type="entry name" value="P-loop containing nucleoside triphosphate hydrolases"/>
    <property type="match status" value="1"/>
</dbReference>
<comment type="similarity">
    <text evidence="1">Belongs to the ABC transporter superfamily.</text>
</comment>
<dbReference type="Pfam" id="PF00005">
    <property type="entry name" value="ABC_tran"/>
    <property type="match status" value="1"/>
</dbReference>
<dbReference type="InterPro" id="IPR017871">
    <property type="entry name" value="ABC_transporter-like_CS"/>
</dbReference>
<dbReference type="PANTHER" id="PTHR42711">
    <property type="entry name" value="ABC TRANSPORTER ATP-BINDING PROTEIN"/>
    <property type="match status" value="1"/>
</dbReference>
<sequence length="245" mass="27138">MHAIELKQLTKHYKETAAVDRLKFSVEKGEFFALLGENGAGKTTLISMLCGLLSPDDGDASVLGHSILTDLDKIKPKLNMSPQETAIAPHLTVRENLEFIAGVYGIPKKEAKKRTDEMLELFQLKEKERAKTKTLSGGMQRRLSIAMGMITKPDIYFLDEPTLGLDVRSRRELWKNLEALKGDMTIILTTHYLEEAEALADRICILENGTLKALGTAEALKKQTHSATFEDAFLAICDGEAGLYA</sequence>
<dbReference type="PANTHER" id="PTHR42711:SF5">
    <property type="entry name" value="ABC TRANSPORTER ATP-BINDING PROTEIN NATA"/>
    <property type="match status" value="1"/>
</dbReference>
<evidence type="ECO:0000256" key="3">
    <source>
        <dbReference type="ARBA" id="ARBA00022741"/>
    </source>
</evidence>
<dbReference type="Gene3D" id="3.40.50.300">
    <property type="entry name" value="P-loop containing nucleotide triphosphate hydrolases"/>
    <property type="match status" value="1"/>
</dbReference>
<dbReference type="CDD" id="cd03263">
    <property type="entry name" value="ABC_subfamily_A"/>
    <property type="match status" value="1"/>
</dbReference>
<dbReference type="InterPro" id="IPR003439">
    <property type="entry name" value="ABC_transporter-like_ATP-bd"/>
</dbReference>
<dbReference type="InterPro" id="IPR027417">
    <property type="entry name" value="P-loop_NTPase"/>
</dbReference>
<dbReference type="AlphaFoldDB" id="A0A411A4M9"/>
<proteinExistence type="inferred from homology"/>
<evidence type="ECO:0000256" key="4">
    <source>
        <dbReference type="ARBA" id="ARBA00022840"/>
    </source>
</evidence>
<evidence type="ECO:0000313" key="5">
    <source>
        <dbReference type="EMBL" id="QOY25534.1"/>
    </source>
</evidence>
<dbReference type="EC" id="3.6.3.-" evidence="5"/>
<dbReference type="InterPro" id="IPR003593">
    <property type="entry name" value="AAA+_ATPase"/>
</dbReference>
<name>A0A411A4M9_BACVE</name>
<keyword evidence="4 5" id="KW-0067">ATP-binding</keyword>
<reference evidence="6" key="1">
    <citation type="submission" date="2020-10" db="EMBL/GenBank/DDBJ databases">
        <title>Complete genome sequence of Bacillus velezensis NST6.</title>
        <authorList>
            <person name="Choi J."/>
        </authorList>
    </citation>
    <scope>NUCLEOTIDE SEQUENCE [LARGE SCALE GENOMIC DNA]</scope>
    <source>
        <strain evidence="6">NST6</strain>
    </source>
</reference>